<sequence>MKGRFLHNAHGSKHVWYISHNSPSLLPNIFLYVFFPMHILSLQSAKPLVICLGFPVLGLRTFSFRERRLVS</sequence>
<protein>
    <submittedName>
        <fullName evidence="1">Uncharacterized protein</fullName>
    </submittedName>
</protein>
<dbReference type="EMBL" id="KZ772684">
    <property type="protein sequence ID" value="PTQ46076.1"/>
    <property type="molecule type" value="Genomic_DNA"/>
</dbReference>
<accession>A0A2R6XJ36</accession>
<name>A0A2R6XJ36_MARPO</name>
<organism evidence="1 2">
    <name type="scientific">Marchantia polymorpha</name>
    <name type="common">Common liverwort</name>
    <name type="synonym">Marchantia aquatica</name>
    <dbReference type="NCBI Taxonomy" id="3197"/>
    <lineage>
        <taxon>Eukaryota</taxon>
        <taxon>Viridiplantae</taxon>
        <taxon>Streptophyta</taxon>
        <taxon>Embryophyta</taxon>
        <taxon>Marchantiophyta</taxon>
        <taxon>Marchantiopsida</taxon>
        <taxon>Marchantiidae</taxon>
        <taxon>Marchantiales</taxon>
        <taxon>Marchantiaceae</taxon>
        <taxon>Marchantia</taxon>
    </lineage>
</organism>
<keyword evidence="2" id="KW-1185">Reference proteome</keyword>
<reference evidence="2" key="1">
    <citation type="journal article" date="2017" name="Cell">
        <title>Insights into land plant evolution garnered from the Marchantia polymorpha genome.</title>
        <authorList>
            <person name="Bowman J.L."/>
            <person name="Kohchi T."/>
            <person name="Yamato K.T."/>
            <person name="Jenkins J."/>
            <person name="Shu S."/>
            <person name="Ishizaki K."/>
            <person name="Yamaoka S."/>
            <person name="Nishihama R."/>
            <person name="Nakamura Y."/>
            <person name="Berger F."/>
            <person name="Adam C."/>
            <person name="Aki S.S."/>
            <person name="Althoff F."/>
            <person name="Araki T."/>
            <person name="Arteaga-Vazquez M.A."/>
            <person name="Balasubrmanian S."/>
            <person name="Barry K."/>
            <person name="Bauer D."/>
            <person name="Boehm C.R."/>
            <person name="Briginshaw L."/>
            <person name="Caballero-Perez J."/>
            <person name="Catarino B."/>
            <person name="Chen F."/>
            <person name="Chiyoda S."/>
            <person name="Chovatia M."/>
            <person name="Davies K.M."/>
            <person name="Delmans M."/>
            <person name="Demura T."/>
            <person name="Dierschke T."/>
            <person name="Dolan L."/>
            <person name="Dorantes-Acosta A.E."/>
            <person name="Eklund D.M."/>
            <person name="Florent S.N."/>
            <person name="Flores-Sandoval E."/>
            <person name="Fujiyama A."/>
            <person name="Fukuzawa H."/>
            <person name="Galik B."/>
            <person name="Grimanelli D."/>
            <person name="Grimwood J."/>
            <person name="Grossniklaus U."/>
            <person name="Hamada T."/>
            <person name="Haseloff J."/>
            <person name="Hetherington A.J."/>
            <person name="Higo A."/>
            <person name="Hirakawa Y."/>
            <person name="Hundley H.N."/>
            <person name="Ikeda Y."/>
            <person name="Inoue K."/>
            <person name="Inoue S.I."/>
            <person name="Ishida S."/>
            <person name="Jia Q."/>
            <person name="Kakita M."/>
            <person name="Kanazawa T."/>
            <person name="Kawai Y."/>
            <person name="Kawashima T."/>
            <person name="Kennedy M."/>
            <person name="Kinose K."/>
            <person name="Kinoshita T."/>
            <person name="Kohara Y."/>
            <person name="Koide E."/>
            <person name="Komatsu K."/>
            <person name="Kopischke S."/>
            <person name="Kubo M."/>
            <person name="Kyozuka J."/>
            <person name="Lagercrantz U."/>
            <person name="Lin S.S."/>
            <person name="Lindquist E."/>
            <person name="Lipzen A.M."/>
            <person name="Lu C.W."/>
            <person name="De Luna E."/>
            <person name="Martienssen R.A."/>
            <person name="Minamino N."/>
            <person name="Mizutani M."/>
            <person name="Mizutani M."/>
            <person name="Mochizuki N."/>
            <person name="Monte I."/>
            <person name="Mosher R."/>
            <person name="Nagasaki H."/>
            <person name="Nakagami H."/>
            <person name="Naramoto S."/>
            <person name="Nishitani K."/>
            <person name="Ohtani M."/>
            <person name="Okamoto T."/>
            <person name="Okumura M."/>
            <person name="Phillips J."/>
            <person name="Pollak B."/>
            <person name="Reinders A."/>
            <person name="Rovekamp M."/>
            <person name="Sano R."/>
            <person name="Sawa S."/>
            <person name="Schmid M.W."/>
            <person name="Shirakawa M."/>
            <person name="Solano R."/>
            <person name="Spunde A."/>
            <person name="Suetsugu N."/>
            <person name="Sugano S."/>
            <person name="Sugiyama A."/>
            <person name="Sun R."/>
            <person name="Suzuki Y."/>
            <person name="Takenaka M."/>
            <person name="Takezawa D."/>
            <person name="Tomogane H."/>
            <person name="Tsuzuki M."/>
            <person name="Ueda T."/>
            <person name="Umeda M."/>
            <person name="Ward J.M."/>
            <person name="Watanabe Y."/>
            <person name="Yazaki K."/>
            <person name="Yokoyama R."/>
            <person name="Yoshitake Y."/>
            <person name="Yotsui I."/>
            <person name="Zachgo S."/>
            <person name="Schmutz J."/>
        </authorList>
    </citation>
    <scope>NUCLEOTIDE SEQUENCE [LARGE SCALE GENOMIC DNA]</scope>
    <source>
        <strain evidence="2">Tak-1</strain>
    </source>
</reference>
<evidence type="ECO:0000313" key="1">
    <source>
        <dbReference type="EMBL" id="PTQ46076.1"/>
    </source>
</evidence>
<gene>
    <name evidence="1" type="ORF">MARPO_0012s0038</name>
</gene>
<dbReference type="AlphaFoldDB" id="A0A2R6XJ36"/>
<dbReference type="Gramene" id="Mp8g02410.1">
    <property type="protein sequence ID" value="Mp8g02410.1.cds1"/>
    <property type="gene ID" value="Mp8g02410"/>
</dbReference>
<dbReference type="Proteomes" id="UP000244005">
    <property type="component" value="Unassembled WGS sequence"/>
</dbReference>
<proteinExistence type="predicted"/>
<evidence type="ECO:0000313" key="2">
    <source>
        <dbReference type="Proteomes" id="UP000244005"/>
    </source>
</evidence>